<protein>
    <submittedName>
        <fullName evidence="6">Carnitine O-acetyltransferase</fullName>
    </submittedName>
</protein>
<reference evidence="6 7" key="1">
    <citation type="submission" date="2017-12" db="EMBL/GenBank/DDBJ databases">
        <title>Hemimetabolous genomes reveal molecular basis of termite eusociality.</title>
        <authorList>
            <person name="Harrison M.C."/>
            <person name="Jongepier E."/>
            <person name="Robertson H.M."/>
            <person name="Arning N."/>
            <person name="Bitard-Feildel T."/>
            <person name="Chao H."/>
            <person name="Childers C.P."/>
            <person name="Dinh H."/>
            <person name="Doddapaneni H."/>
            <person name="Dugan S."/>
            <person name="Gowin J."/>
            <person name="Greiner C."/>
            <person name="Han Y."/>
            <person name="Hu H."/>
            <person name="Hughes D.S.T."/>
            <person name="Huylmans A.-K."/>
            <person name="Kemena C."/>
            <person name="Kremer L.P.M."/>
            <person name="Lee S.L."/>
            <person name="Lopez-Ezquerra A."/>
            <person name="Mallet L."/>
            <person name="Monroy-Kuhn J.M."/>
            <person name="Moser A."/>
            <person name="Murali S.C."/>
            <person name="Muzny D.M."/>
            <person name="Otani S."/>
            <person name="Piulachs M.-D."/>
            <person name="Poelchau M."/>
            <person name="Qu J."/>
            <person name="Schaub F."/>
            <person name="Wada-Katsumata A."/>
            <person name="Worley K.C."/>
            <person name="Xie Q."/>
            <person name="Ylla G."/>
            <person name="Poulsen M."/>
            <person name="Gibbs R.A."/>
            <person name="Schal C."/>
            <person name="Richards S."/>
            <person name="Belles X."/>
            <person name="Korb J."/>
            <person name="Bornberg-Bauer E."/>
        </authorList>
    </citation>
    <scope>NUCLEOTIDE SEQUENCE [LARGE SCALE GENOMIC DNA]</scope>
    <source>
        <tissue evidence="6">Whole body</tissue>
    </source>
</reference>
<keyword evidence="3" id="KW-0012">Acyltransferase</keyword>
<dbReference type="FunCoup" id="A0A2J7QPH8">
    <property type="interactions" value="793"/>
</dbReference>
<proteinExistence type="inferred from homology"/>
<evidence type="ECO:0000256" key="4">
    <source>
        <dbReference type="PIRSR" id="PIRSR600542-1"/>
    </source>
</evidence>
<gene>
    <name evidence="6" type="ORF">B7P43_G12496</name>
</gene>
<sequence>MLRIVNAAGQSMFHHILSEMVNNQKNGVSLLRVSACYPQLVLRPMSTQHDLPRHPVPPLKDTLAKFVRSVKPLLSSSELSTTEHLVKDFGEGDGQKLQKILENRARSMDSWLADWWLTAAYLAYRLPVVVHSNPALVFPRRHFQTEEEFLKYAADLTFAALNYKSDIDNDKIPIDKMGKEPMDMTQYKRIYGTCRIPAPKCDKMHFSDPSRPVQHIVVAHNNLFFKICVYESSGEIISPGKLLMQLKAVVNASQKPGEAVGILTSEHRDTWARVYSDLVKDEVNRRSVEAIQTSLFLLCLDGPASHLSAPNVATLAALKIVHGGGSKGSSGNRWFDKTIEIVVGREGEVGITVEHSPAEAVPVAMLMNYCLDFLEKMPKSKSGENTAAFPEPEKLQFNISSDIKNAIEVAEHNLDNLVEDTDFLSCTYSGYGKNLIKEFKVSPDSYIQMALQLAYYRLHNEPAAHYESAGTRLFYLGRTETIRSCSIESVHFAKTMLDSKSSNEDKKQALLAAVKSHKDYATQAALGLGVDRHLLGLKLAAIENGMQIHPLYRDPSYVRSTHFKITSSQVAGKGNSVMCYGPVVPDGYATCYNPLGNTINFGLAAFKSGHGTDVKAFHDALMVSFDDMEKVMAVGHQTRAKL</sequence>
<dbReference type="InterPro" id="IPR042231">
    <property type="entry name" value="Cho/carn_acyl_trans_2"/>
</dbReference>
<dbReference type="InterPro" id="IPR039551">
    <property type="entry name" value="Cho/carn_acyl_trans"/>
</dbReference>
<dbReference type="GO" id="GO:0005777">
    <property type="term" value="C:peroxisome"/>
    <property type="evidence" value="ECO:0007669"/>
    <property type="project" value="TreeGrafter"/>
</dbReference>
<dbReference type="Proteomes" id="UP000235965">
    <property type="component" value="Unassembled WGS sequence"/>
</dbReference>
<evidence type="ECO:0000259" key="5">
    <source>
        <dbReference type="Pfam" id="PF00755"/>
    </source>
</evidence>
<dbReference type="GO" id="GO:0004092">
    <property type="term" value="F:carnitine O-acetyltransferase activity"/>
    <property type="evidence" value="ECO:0007669"/>
    <property type="project" value="TreeGrafter"/>
</dbReference>
<keyword evidence="7" id="KW-1185">Reference proteome</keyword>
<dbReference type="OrthoDB" id="240216at2759"/>
<dbReference type="Pfam" id="PF00755">
    <property type="entry name" value="Carn_acyltransf"/>
    <property type="match status" value="1"/>
</dbReference>
<dbReference type="InParanoid" id="A0A2J7QPH8"/>
<evidence type="ECO:0000256" key="1">
    <source>
        <dbReference type="ARBA" id="ARBA00005232"/>
    </source>
</evidence>
<evidence type="ECO:0000256" key="3">
    <source>
        <dbReference type="ARBA" id="ARBA00023315"/>
    </source>
</evidence>
<organism evidence="6 7">
    <name type="scientific">Cryptotermes secundus</name>
    <dbReference type="NCBI Taxonomy" id="105785"/>
    <lineage>
        <taxon>Eukaryota</taxon>
        <taxon>Metazoa</taxon>
        <taxon>Ecdysozoa</taxon>
        <taxon>Arthropoda</taxon>
        <taxon>Hexapoda</taxon>
        <taxon>Insecta</taxon>
        <taxon>Pterygota</taxon>
        <taxon>Neoptera</taxon>
        <taxon>Polyneoptera</taxon>
        <taxon>Dictyoptera</taxon>
        <taxon>Blattodea</taxon>
        <taxon>Blattoidea</taxon>
        <taxon>Termitoidae</taxon>
        <taxon>Kalotermitidae</taxon>
        <taxon>Cryptotermitinae</taxon>
        <taxon>Cryptotermes</taxon>
    </lineage>
</organism>
<feature type="domain" description="Choline/carnitine acyltransferase" evidence="5">
    <location>
        <begin position="55"/>
        <end position="621"/>
    </location>
</feature>
<dbReference type="Gene3D" id="3.30.559.10">
    <property type="entry name" value="Chloramphenicol acetyltransferase-like domain"/>
    <property type="match status" value="1"/>
</dbReference>
<name>A0A2J7QPH8_9NEOP</name>
<comment type="similarity">
    <text evidence="1">Belongs to the carnitine/choline acetyltransferase family.</text>
</comment>
<comment type="caution">
    <text evidence="6">The sequence shown here is derived from an EMBL/GenBank/DDBJ whole genome shotgun (WGS) entry which is preliminary data.</text>
</comment>
<dbReference type="SUPFAM" id="SSF52777">
    <property type="entry name" value="CoA-dependent acyltransferases"/>
    <property type="match status" value="2"/>
</dbReference>
<dbReference type="Gene3D" id="3.30.559.70">
    <property type="entry name" value="Choline/Carnitine o-acyltransferase, domain 2"/>
    <property type="match status" value="1"/>
</dbReference>
<dbReference type="GO" id="GO:0019254">
    <property type="term" value="P:carnitine metabolic process, CoA-linked"/>
    <property type="evidence" value="ECO:0007669"/>
    <property type="project" value="TreeGrafter"/>
</dbReference>
<evidence type="ECO:0000256" key="2">
    <source>
        <dbReference type="ARBA" id="ARBA00022679"/>
    </source>
</evidence>
<dbReference type="STRING" id="105785.A0A2J7QPH8"/>
<keyword evidence="2 6" id="KW-0808">Transferase</keyword>
<dbReference type="InterPro" id="IPR000542">
    <property type="entry name" value="Carn_acyl_trans"/>
</dbReference>
<dbReference type="FunFam" id="3.30.559.70:FF:000002">
    <property type="entry name" value="Carnitine O-acetyltransferase"/>
    <property type="match status" value="1"/>
</dbReference>
<dbReference type="EMBL" id="NEVH01012093">
    <property type="protein sequence ID" value="PNF30453.1"/>
    <property type="molecule type" value="Genomic_DNA"/>
</dbReference>
<dbReference type="PANTHER" id="PTHR22589">
    <property type="entry name" value="CARNITINE O-ACYLTRANSFERASE"/>
    <property type="match status" value="1"/>
</dbReference>
<evidence type="ECO:0000313" key="7">
    <source>
        <dbReference type="Proteomes" id="UP000235965"/>
    </source>
</evidence>
<dbReference type="AlphaFoldDB" id="A0A2J7QPH8"/>
<evidence type="ECO:0000313" key="6">
    <source>
        <dbReference type="EMBL" id="PNF30453.1"/>
    </source>
</evidence>
<dbReference type="EMBL" id="NEVH01012093">
    <property type="protein sequence ID" value="PNF30451.1"/>
    <property type="molecule type" value="Genomic_DNA"/>
</dbReference>
<dbReference type="InterPro" id="IPR023213">
    <property type="entry name" value="CAT-like_dom_sf"/>
</dbReference>
<feature type="active site" description="Proton acceptor" evidence="4">
    <location>
        <position position="355"/>
    </location>
</feature>
<dbReference type="PANTHER" id="PTHR22589:SF103">
    <property type="entry name" value="CARNITINE O-ACETYL-TRANSFERASE, ISOFORM A-RELATED"/>
    <property type="match status" value="1"/>
</dbReference>
<accession>A0A2J7QPH8</accession>